<organism evidence="1">
    <name type="scientific">Vitis vinifera</name>
    <name type="common">Grape</name>
    <dbReference type="NCBI Taxonomy" id="29760"/>
    <lineage>
        <taxon>Eukaryota</taxon>
        <taxon>Viridiplantae</taxon>
        <taxon>Streptophyta</taxon>
        <taxon>Embryophyta</taxon>
        <taxon>Tracheophyta</taxon>
        <taxon>Spermatophyta</taxon>
        <taxon>Magnoliopsida</taxon>
        <taxon>eudicotyledons</taxon>
        <taxon>Gunneridae</taxon>
        <taxon>Pentapetalae</taxon>
        <taxon>rosids</taxon>
        <taxon>Vitales</taxon>
        <taxon>Vitaceae</taxon>
        <taxon>Viteae</taxon>
        <taxon>Vitis</taxon>
    </lineage>
</organism>
<accession>A5BRN1</accession>
<dbReference type="AlphaFoldDB" id="A5BRN1"/>
<protein>
    <submittedName>
        <fullName evidence="1">Uncharacterized protein</fullName>
    </submittedName>
</protein>
<name>A5BRN1_VITVI</name>
<proteinExistence type="predicted"/>
<dbReference type="EMBL" id="AM468566">
    <property type="protein sequence ID" value="CAN81404.1"/>
    <property type="molecule type" value="Genomic_DNA"/>
</dbReference>
<gene>
    <name evidence="1" type="ORF">VITISV_007844</name>
</gene>
<evidence type="ECO:0000313" key="1">
    <source>
        <dbReference type="EMBL" id="CAN81404.1"/>
    </source>
</evidence>
<reference evidence="1" key="1">
    <citation type="journal article" date="2007" name="PLoS ONE">
        <title>The first genome sequence of an elite grapevine cultivar (Pinot noir Vitis vinifera L.): coping with a highly heterozygous genome.</title>
        <authorList>
            <person name="Velasco R."/>
            <person name="Zharkikh A."/>
            <person name="Troggio M."/>
            <person name="Cartwright D.A."/>
            <person name="Cestaro A."/>
            <person name="Pruss D."/>
            <person name="Pindo M."/>
            <person name="FitzGerald L.M."/>
            <person name="Vezzulli S."/>
            <person name="Reid J."/>
            <person name="Malacarne G."/>
            <person name="Iliev D."/>
            <person name="Coppola G."/>
            <person name="Wardell B."/>
            <person name="Micheletti D."/>
            <person name="Macalma T."/>
            <person name="Facci M."/>
            <person name="Mitchell J.T."/>
            <person name="Perazzolli M."/>
            <person name="Eldredge G."/>
            <person name="Gatto P."/>
            <person name="Oyzerski R."/>
            <person name="Moretto M."/>
            <person name="Gutin N."/>
            <person name="Stefanini M."/>
            <person name="Chen Y."/>
            <person name="Segala C."/>
            <person name="Davenport C."/>
            <person name="Dematte L."/>
            <person name="Mraz A."/>
            <person name="Battilana J."/>
            <person name="Stormo K."/>
            <person name="Costa F."/>
            <person name="Tao Q."/>
            <person name="Si-Ammour A."/>
            <person name="Harkins T."/>
            <person name="Lackey A."/>
            <person name="Perbost C."/>
            <person name="Taillon B."/>
            <person name="Stella A."/>
            <person name="Solovyev V."/>
            <person name="Fawcett J.A."/>
            <person name="Sterck L."/>
            <person name="Vandepoele K."/>
            <person name="Grando S.M."/>
            <person name="Toppo S."/>
            <person name="Moser C."/>
            <person name="Lanchbury J."/>
            <person name="Bogden R."/>
            <person name="Skolnick M."/>
            <person name="Sgaramella V."/>
            <person name="Bhatnagar S.K."/>
            <person name="Fontana P."/>
            <person name="Gutin A."/>
            <person name="Van de Peer Y."/>
            <person name="Salamini F."/>
            <person name="Viola R."/>
        </authorList>
    </citation>
    <scope>NUCLEOTIDE SEQUENCE</scope>
</reference>
<sequence>MATCKSNVSYGIIYMGNRGVIGDKWSSRILWLVAIGSAADCYSRTVLISSNEKAKDLHPHAEDGVGSGSGMLGGGGDRSVTLLYDWSCGSESGCPHCPNHGVCESCDCAFCGPPCCNPFDPSCSGWVMGLGLSPIASTTKPGLSSATYSPLYIRSLGSLSKLINTSVNRCNTIPLYEPLTISPSMFS</sequence>